<sequence length="36" mass="4137">DGDEIVSIVSFYLDATAQLEGKRSMMNEEVFSNYNY</sequence>
<dbReference type="EMBL" id="SNRY01001473">
    <property type="protein sequence ID" value="KAA6330657.1"/>
    <property type="molecule type" value="Genomic_DNA"/>
</dbReference>
<gene>
    <name evidence="1" type="ORF">EZS27_020650</name>
</gene>
<reference evidence="1" key="1">
    <citation type="submission" date="2019-03" db="EMBL/GenBank/DDBJ databases">
        <title>Single cell metagenomics reveals metabolic interactions within the superorganism composed of flagellate Streblomastix strix and complex community of Bacteroidetes bacteria on its surface.</title>
        <authorList>
            <person name="Treitli S.C."/>
            <person name="Kolisko M."/>
            <person name="Husnik F."/>
            <person name="Keeling P."/>
            <person name="Hampl V."/>
        </authorList>
    </citation>
    <scope>NUCLEOTIDE SEQUENCE</scope>
    <source>
        <strain evidence="1">STM</strain>
    </source>
</reference>
<accession>A0A5J4R9B4</accession>
<name>A0A5J4R9B4_9ZZZZ</name>
<protein>
    <submittedName>
        <fullName evidence="1">Uncharacterized protein</fullName>
    </submittedName>
</protein>
<organism evidence="1">
    <name type="scientific">termite gut metagenome</name>
    <dbReference type="NCBI Taxonomy" id="433724"/>
    <lineage>
        <taxon>unclassified sequences</taxon>
        <taxon>metagenomes</taxon>
        <taxon>organismal metagenomes</taxon>
    </lineage>
</organism>
<proteinExistence type="predicted"/>
<dbReference type="AlphaFoldDB" id="A0A5J4R9B4"/>
<evidence type="ECO:0000313" key="1">
    <source>
        <dbReference type="EMBL" id="KAA6330657.1"/>
    </source>
</evidence>
<comment type="caution">
    <text evidence="1">The sequence shown here is derived from an EMBL/GenBank/DDBJ whole genome shotgun (WGS) entry which is preliminary data.</text>
</comment>
<feature type="non-terminal residue" evidence="1">
    <location>
        <position position="1"/>
    </location>
</feature>